<dbReference type="GO" id="GO:0016298">
    <property type="term" value="F:lipase activity"/>
    <property type="evidence" value="ECO:0007669"/>
    <property type="project" value="InterPro"/>
</dbReference>
<comment type="caution">
    <text evidence="2">The sequence shown here is derived from an EMBL/GenBank/DDBJ whole genome shotgun (WGS) entry which is preliminary data.</text>
</comment>
<dbReference type="SUPFAM" id="SSF52266">
    <property type="entry name" value="SGNH hydrolase"/>
    <property type="match status" value="1"/>
</dbReference>
<sequence length="373" mass="40796">MQFFLFFKSSSSSSSTTTTTTTNLVFVFFLLHLFIARALITMPPNVTIPAVIMFGDSIVDTGNNNNLKTITKVNWPPYGKDFPGGIPTGRFSNGKVPSDILVEELGIKELLPAYLDPNLQTEDLETGVNFASGGAGFDPLTSALASAISMSDQLELFKEYLKKLKGVVGDERTSTILANSLHVIVTGSNDIANTYFNNPIRNLHYDISSYADLMVTSASSFVQELYLLGAKRIAVFGVPSLGCLPSERTLAGGGTRECAENYNQAGQLFNTKLSSALSSLTSSLNDPKSRLIYVDIYNPLLNLIQNPKKHGFIVTDKGCCGTGEIEVGELCNKLSKMCPDDSVYLFWDSFHPTERGYKILVNQILQKYINDLV</sequence>
<proteinExistence type="inferred from homology"/>
<dbReference type="FunFam" id="3.40.50.1110:FF:000003">
    <property type="entry name" value="GDSL esterase/lipase APG"/>
    <property type="match status" value="1"/>
</dbReference>
<organism evidence="2 3">
    <name type="scientific">Actinidia chinensis var. chinensis</name>
    <name type="common">Chinese soft-hair kiwi</name>
    <dbReference type="NCBI Taxonomy" id="1590841"/>
    <lineage>
        <taxon>Eukaryota</taxon>
        <taxon>Viridiplantae</taxon>
        <taxon>Streptophyta</taxon>
        <taxon>Embryophyta</taxon>
        <taxon>Tracheophyta</taxon>
        <taxon>Spermatophyta</taxon>
        <taxon>Magnoliopsida</taxon>
        <taxon>eudicotyledons</taxon>
        <taxon>Gunneridae</taxon>
        <taxon>Pentapetalae</taxon>
        <taxon>asterids</taxon>
        <taxon>Ericales</taxon>
        <taxon>Actinidiaceae</taxon>
        <taxon>Actinidia</taxon>
    </lineage>
</organism>
<evidence type="ECO:0000313" key="2">
    <source>
        <dbReference type="EMBL" id="PSR99566.1"/>
    </source>
</evidence>
<comment type="similarity">
    <text evidence="1">Belongs to the 'GDSL' lipolytic enzyme family.</text>
</comment>
<dbReference type="InterPro" id="IPR036514">
    <property type="entry name" value="SGNH_hydro_sf"/>
</dbReference>
<dbReference type="STRING" id="1590841.A0A2R6PZI2"/>
<dbReference type="InterPro" id="IPR008265">
    <property type="entry name" value="Lipase_GDSL_AS"/>
</dbReference>
<dbReference type="OMA" id="FADVGCC"/>
<dbReference type="InterPro" id="IPR035669">
    <property type="entry name" value="SGNH_plant_lipase-like"/>
</dbReference>
<dbReference type="GO" id="GO:0005576">
    <property type="term" value="C:extracellular region"/>
    <property type="evidence" value="ECO:0007669"/>
    <property type="project" value="TreeGrafter"/>
</dbReference>
<reference evidence="2 3" key="1">
    <citation type="submission" date="2017-07" db="EMBL/GenBank/DDBJ databases">
        <title>An improved, manually edited Actinidia chinensis var. chinensis (kiwifruit) genome highlights the challenges associated with draft genomes and gene prediction in plants.</title>
        <authorList>
            <person name="Pilkington S."/>
            <person name="Crowhurst R."/>
            <person name="Hilario E."/>
            <person name="Nardozza S."/>
            <person name="Fraser L."/>
            <person name="Peng Y."/>
            <person name="Gunaseelan K."/>
            <person name="Simpson R."/>
            <person name="Tahir J."/>
            <person name="Deroles S."/>
            <person name="Templeton K."/>
            <person name="Luo Z."/>
            <person name="Davy M."/>
            <person name="Cheng C."/>
            <person name="Mcneilage M."/>
            <person name="Scaglione D."/>
            <person name="Liu Y."/>
            <person name="Zhang Q."/>
            <person name="Datson P."/>
            <person name="De Silva N."/>
            <person name="Gardiner S."/>
            <person name="Bassett H."/>
            <person name="Chagne D."/>
            <person name="Mccallum J."/>
            <person name="Dzierzon H."/>
            <person name="Deng C."/>
            <person name="Wang Y.-Y."/>
            <person name="Barron N."/>
            <person name="Manako K."/>
            <person name="Bowen J."/>
            <person name="Foster T."/>
            <person name="Erridge Z."/>
            <person name="Tiffin H."/>
            <person name="Waite C."/>
            <person name="Davies K."/>
            <person name="Grierson E."/>
            <person name="Laing W."/>
            <person name="Kirk R."/>
            <person name="Chen X."/>
            <person name="Wood M."/>
            <person name="Montefiori M."/>
            <person name="Brummell D."/>
            <person name="Schwinn K."/>
            <person name="Catanach A."/>
            <person name="Fullerton C."/>
            <person name="Li D."/>
            <person name="Meiyalaghan S."/>
            <person name="Nieuwenhuizen N."/>
            <person name="Read N."/>
            <person name="Prakash R."/>
            <person name="Hunter D."/>
            <person name="Zhang H."/>
            <person name="Mckenzie M."/>
            <person name="Knabel M."/>
            <person name="Harris A."/>
            <person name="Allan A."/>
            <person name="Chen A."/>
            <person name="Janssen B."/>
            <person name="Plunkett B."/>
            <person name="Dwamena C."/>
            <person name="Voogd C."/>
            <person name="Leif D."/>
            <person name="Lafferty D."/>
            <person name="Souleyre E."/>
            <person name="Varkonyi-Gasic E."/>
            <person name="Gambi F."/>
            <person name="Hanley J."/>
            <person name="Yao J.-L."/>
            <person name="Cheung J."/>
            <person name="David K."/>
            <person name="Warren B."/>
            <person name="Marsh K."/>
            <person name="Snowden K."/>
            <person name="Lin-Wang K."/>
            <person name="Brian L."/>
            <person name="Martinez-Sanchez M."/>
            <person name="Wang M."/>
            <person name="Ileperuma N."/>
            <person name="Macnee N."/>
            <person name="Campin R."/>
            <person name="Mcatee P."/>
            <person name="Drummond R."/>
            <person name="Espley R."/>
            <person name="Ireland H."/>
            <person name="Wu R."/>
            <person name="Atkinson R."/>
            <person name="Karunairetnam S."/>
            <person name="Bulley S."/>
            <person name="Chunkath S."/>
            <person name="Hanley Z."/>
            <person name="Storey R."/>
            <person name="Thrimawithana A."/>
            <person name="Thomson S."/>
            <person name="David C."/>
            <person name="Testolin R."/>
        </authorList>
    </citation>
    <scope>NUCLEOTIDE SEQUENCE [LARGE SCALE GENOMIC DNA]</scope>
    <source>
        <strain evidence="3">cv. Red5</strain>
        <tissue evidence="2">Young leaf</tissue>
    </source>
</reference>
<gene>
    <name evidence="2" type="ORF">CEY00_Acc23540</name>
</gene>
<accession>A0A2R6PZI2</accession>
<dbReference type="InterPro" id="IPR001087">
    <property type="entry name" value="GDSL"/>
</dbReference>
<evidence type="ECO:0000313" key="3">
    <source>
        <dbReference type="Proteomes" id="UP000241394"/>
    </source>
</evidence>
<dbReference type="FunCoup" id="A0A2R6PZI2">
    <property type="interactions" value="104"/>
</dbReference>
<dbReference type="InterPro" id="IPR050592">
    <property type="entry name" value="GDSL_lipolytic_enzyme"/>
</dbReference>
<dbReference type="EMBL" id="NKQK01000021">
    <property type="protein sequence ID" value="PSR99566.1"/>
    <property type="molecule type" value="Genomic_DNA"/>
</dbReference>
<dbReference type="Proteomes" id="UP000241394">
    <property type="component" value="Chromosome LG21"/>
</dbReference>
<dbReference type="Gramene" id="PSR99566">
    <property type="protein sequence ID" value="PSR99566"/>
    <property type="gene ID" value="CEY00_Acc23540"/>
</dbReference>
<name>A0A2R6PZI2_ACTCC</name>
<dbReference type="Gene3D" id="3.40.50.1110">
    <property type="entry name" value="SGNH hydrolase"/>
    <property type="match status" value="1"/>
</dbReference>
<evidence type="ECO:0000256" key="1">
    <source>
        <dbReference type="ARBA" id="ARBA00008668"/>
    </source>
</evidence>
<keyword evidence="3" id="KW-1185">Reference proteome</keyword>
<dbReference type="PANTHER" id="PTHR45642">
    <property type="entry name" value="GDSL ESTERASE/LIPASE EXL3"/>
    <property type="match status" value="1"/>
</dbReference>
<dbReference type="InParanoid" id="A0A2R6PZI2"/>
<reference evidence="3" key="2">
    <citation type="journal article" date="2018" name="BMC Genomics">
        <title>A manually annotated Actinidia chinensis var. chinensis (kiwifruit) genome highlights the challenges associated with draft genomes and gene prediction in plants.</title>
        <authorList>
            <person name="Pilkington S.M."/>
            <person name="Crowhurst R."/>
            <person name="Hilario E."/>
            <person name="Nardozza S."/>
            <person name="Fraser L."/>
            <person name="Peng Y."/>
            <person name="Gunaseelan K."/>
            <person name="Simpson R."/>
            <person name="Tahir J."/>
            <person name="Deroles S.C."/>
            <person name="Templeton K."/>
            <person name="Luo Z."/>
            <person name="Davy M."/>
            <person name="Cheng C."/>
            <person name="McNeilage M."/>
            <person name="Scaglione D."/>
            <person name="Liu Y."/>
            <person name="Zhang Q."/>
            <person name="Datson P."/>
            <person name="De Silva N."/>
            <person name="Gardiner S.E."/>
            <person name="Bassett H."/>
            <person name="Chagne D."/>
            <person name="McCallum J."/>
            <person name="Dzierzon H."/>
            <person name="Deng C."/>
            <person name="Wang Y.Y."/>
            <person name="Barron L."/>
            <person name="Manako K."/>
            <person name="Bowen J."/>
            <person name="Foster T.M."/>
            <person name="Erridge Z.A."/>
            <person name="Tiffin H."/>
            <person name="Waite C.N."/>
            <person name="Davies K.M."/>
            <person name="Grierson E.P."/>
            <person name="Laing W.A."/>
            <person name="Kirk R."/>
            <person name="Chen X."/>
            <person name="Wood M."/>
            <person name="Montefiori M."/>
            <person name="Brummell D.A."/>
            <person name="Schwinn K.E."/>
            <person name="Catanach A."/>
            <person name="Fullerton C."/>
            <person name="Li D."/>
            <person name="Meiyalaghan S."/>
            <person name="Nieuwenhuizen N."/>
            <person name="Read N."/>
            <person name="Prakash R."/>
            <person name="Hunter D."/>
            <person name="Zhang H."/>
            <person name="McKenzie M."/>
            <person name="Knabel M."/>
            <person name="Harris A."/>
            <person name="Allan A.C."/>
            <person name="Gleave A."/>
            <person name="Chen A."/>
            <person name="Janssen B.J."/>
            <person name="Plunkett B."/>
            <person name="Ampomah-Dwamena C."/>
            <person name="Voogd C."/>
            <person name="Leif D."/>
            <person name="Lafferty D."/>
            <person name="Souleyre E.J.F."/>
            <person name="Varkonyi-Gasic E."/>
            <person name="Gambi F."/>
            <person name="Hanley J."/>
            <person name="Yao J.L."/>
            <person name="Cheung J."/>
            <person name="David K.M."/>
            <person name="Warren B."/>
            <person name="Marsh K."/>
            <person name="Snowden K.C."/>
            <person name="Lin-Wang K."/>
            <person name="Brian L."/>
            <person name="Martinez-Sanchez M."/>
            <person name="Wang M."/>
            <person name="Ileperuma N."/>
            <person name="Macnee N."/>
            <person name="Campin R."/>
            <person name="McAtee P."/>
            <person name="Drummond R.S.M."/>
            <person name="Espley R.V."/>
            <person name="Ireland H.S."/>
            <person name="Wu R."/>
            <person name="Atkinson R.G."/>
            <person name="Karunairetnam S."/>
            <person name="Bulley S."/>
            <person name="Chunkath S."/>
            <person name="Hanley Z."/>
            <person name="Storey R."/>
            <person name="Thrimawithana A.H."/>
            <person name="Thomson S."/>
            <person name="David C."/>
            <person name="Testolin R."/>
            <person name="Huang H."/>
            <person name="Hellens R.P."/>
            <person name="Schaffer R.J."/>
        </authorList>
    </citation>
    <scope>NUCLEOTIDE SEQUENCE [LARGE SCALE GENOMIC DNA]</scope>
    <source>
        <strain evidence="3">cv. Red5</strain>
    </source>
</reference>
<dbReference type="GO" id="GO:0006629">
    <property type="term" value="P:lipid metabolic process"/>
    <property type="evidence" value="ECO:0007669"/>
    <property type="project" value="InterPro"/>
</dbReference>
<dbReference type="CDD" id="cd01837">
    <property type="entry name" value="SGNH_plant_lipase_like"/>
    <property type="match status" value="1"/>
</dbReference>
<dbReference type="PANTHER" id="PTHR45642:SF95">
    <property type="entry name" value="GDSL-LIKE LIPASE_ACYLHYDROLASE FAMILY PROTEIN, EXPRESSED"/>
    <property type="match status" value="1"/>
</dbReference>
<dbReference type="AlphaFoldDB" id="A0A2R6PZI2"/>
<dbReference type="OrthoDB" id="1600564at2759"/>
<dbReference type="Pfam" id="PF00657">
    <property type="entry name" value="Lipase_GDSL"/>
    <property type="match status" value="1"/>
</dbReference>
<dbReference type="PROSITE" id="PS01098">
    <property type="entry name" value="LIPASE_GDSL_SER"/>
    <property type="match status" value="1"/>
</dbReference>
<protein>
    <submittedName>
        <fullName evidence="2">GDSL esterase/lipase</fullName>
    </submittedName>
</protein>